<evidence type="ECO:0000313" key="4">
    <source>
        <dbReference type="Proteomes" id="UP000625527"/>
    </source>
</evidence>
<keyword evidence="2" id="KW-0812">Transmembrane</keyword>
<evidence type="ECO:0000313" key="3">
    <source>
        <dbReference type="EMBL" id="MBE1877120.1"/>
    </source>
</evidence>
<feature type="region of interest" description="Disordered" evidence="1">
    <location>
        <begin position="109"/>
        <end position="144"/>
    </location>
</feature>
<dbReference type="RefSeq" id="WP_192863678.1">
    <property type="nucleotide sequence ID" value="NZ_JADAQT010000097.1"/>
</dbReference>
<comment type="caution">
    <text evidence="3">The sequence shown here is derived from an EMBL/GenBank/DDBJ whole genome shotgun (WGS) entry which is preliminary data.</text>
</comment>
<accession>A0ABR9N197</accession>
<proteinExistence type="predicted"/>
<evidence type="ECO:0000256" key="1">
    <source>
        <dbReference type="SAM" id="MobiDB-lite"/>
    </source>
</evidence>
<sequence>MTGVSPFVRRLLARRHVIYVAALAALLVTVLIGGDVPALSAGALFVAVAVVWSAEFQSRAIRRVGSDRERILETQRVVRSVARRLAEQDTALERLRTVAEQGRAAAEASAVATRHAGGDDRRVGGNERRVGGNERPGTPDGQRPRVLFVTSNGSGMGHLTRLLAIARAGDEDFESHFLSLSTAAEIAARRGRPTVYVESQAVSGLSWGEWNRRFASVMREQLRRISPSAVVFDGIQIFRGVHEATAEFGIPLVWVCRGLWKDAVPRDQLRAWRDVAQAVILPAERPLVPDHVASPLGDEDAGLHVVAPIVGVRRSEVLSRTTAIDELGLEEGKKHVLVQLGSGALGSRSDLERAVVDAVTALGADWEPVVFRSPLSAETRGPDGIRTVREYPMSVFLDAFEFSVTSAGYNTVHENLRHGQPAVYVADANMLADDQQLRATRAAEAGLGLVVRRRDEIAAAIRTLSEAGERSRMTARLSEVSADDGARAAARRIAGAIADNRAWKGLRQKTYDPVGEWRS</sequence>
<keyword evidence="4" id="KW-1185">Reference proteome</keyword>
<reference evidence="3 4" key="1">
    <citation type="submission" date="2020-10" db="EMBL/GenBank/DDBJ databases">
        <title>Myceligenerans pegani sp. nov., an endophytic actinomycete isolated from Peganum harmala L. in Xinjiang, China.</title>
        <authorList>
            <person name="Xin L."/>
        </authorList>
    </citation>
    <scope>NUCLEOTIDE SEQUENCE [LARGE SCALE GENOMIC DNA]</scope>
    <source>
        <strain evidence="3 4">TRM65318</strain>
    </source>
</reference>
<dbReference type="Gene3D" id="3.40.50.2000">
    <property type="entry name" value="Glycogen Phosphorylase B"/>
    <property type="match status" value="2"/>
</dbReference>
<keyword evidence="2" id="KW-1133">Transmembrane helix</keyword>
<evidence type="ECO:0008006" key="5">
    <source>
        <dbReference type="Google" id="ProtNLM"/>
    </source>
</evidence>
<dbReference type="SUPFAM" id="SSF53756">
    <property type="entry name" value="UDP-Glycosyltransferase/glycogen phosphorylase"/>
    <property type="match status" value="1"/>
</dbReference>
<dbReference type="PANTHER" id="PTHR21015">
    <property type="entry name" value="UDP-N-ACETYLGLUCOSAMINE--N-ACETYLMURAMYL-(PENTAPEPTIDE) PYROPHOSPHORYL-UNDECAPRENOL N-ACETYLGLUCOSAMINE TRANSFERASE 1"/>
    <property type="match status" value="1"/>
</dbReference>
<keyword evidence="2" id="KW-0472">Membrane</keyword>
<gene>
    <name evidence="3" type="ORF">IHE71_15605</name>
</gene>
<dbReference type="EMBL" id="JADAQT010000097">
    <property type="protein sequence ID" value="MBE1877120.1"/>
    <property type="molecule type" value="Genomic_DNA"/>
</dbReference>
<feature type="compositionally biased region" description="Basic and acidic residues" evidence="1">
    <location>
        <begin position="116"/>
        <end position="132"/>
    </location>
</feature>
<name>A0ABR9N197_9MICO</name>
<dbReference type="Proteomes" id="UP000625527">
    <property type="component" value="Unassembled WGS sequence"/>
</dbReference>
<feature type="transmembrane region" description="Helical" evidence="2">
    <location>
        <begin position="12"/>
        <end position="32"/>
    </location>
</feature>
<protein>
    <recommendedName>
        <fullName evidence="5">Glycosyltransferase</fullName>
    </recommendedName>
</protein>
<evidence type="ECO:0000256" key="2">
    <source>
        <dbReference type="SAM" id="Phobius"/>
    </source>
</evidence>
<dbReference type="PANTHER" id="PTHR21015:SF22">
    <property type="entry name" value="GLYCOSYLTRANSFERASE"/>
    <property type="match status" value="1"/>
</dbReference>
<organism evidence="3 4">
    <name type="scientific">Myceligenerans pegani</name>
    <dbReference type="NCBI Taxonomy" id="2776917"/>
    <lineage>
        <taxon>Bacteria</taxon>
        <taxon>Bacillati</taxon>
        <taxon>Actinomycetota</taxon>
        <taxon>Actinomycetes</taxon>
        <taxon>Micrococcales</taxon>
        <taxon>Promicromonosporaceae</taxon>
        <taxon>Myceligenerans</taxon>
    </lineage>
</organism>